<keyword evidence="4 6" id="KW-1133">Transmembrane helix</keyword>
<feature type="transmembrane region" description="Helical" evidence="6">
    <location>
        <begin position="411"/>
        <end position="434"/>
    </location>
</feature>
<evidence type="ECO:0000256" key="6">
    <source>
        <dbReference type="SAM" id="Phobius"/>
    </source>
</evidence>
<feature type="transmembrane region" description="Helical" evidence="6">
    <location>
        <begin position="713"/>
        <end position="733"/>
    </location>
</feature>
<dbReference type="Pfam" id="PF12704">
    <property type="entry name" value="MacB_PCD"/>
    <property type="match status" value="1"/>
</dbReference>
<evidence type="ECO:0000256" key="1">
    <source>
        <dbReference type="ARBA" id="ARBA00004651"/>
    </source>
</evidence>
<evidence type="ECO:0000256" key="3">
    <source>
        <dbReference type="ARBA" id="ARBA00022692"/>
    </source>
</evidence>
<accession>A0A419X3V2</accession>
<dbReference type="OrthoDB" id="905059at2"/>
<dbReference type="Pfam" id="PF02687">
    <property type="entry name" value="FtsX"/>
    <property type="match status" value="2"/>
</dbReference>
<feature type="transmembrane region" description="Helical" evidence="6">
    <location>
        <begin position="20"/>
        <end position="41"/>
    </location>
</feature>
<evidence type="ECO:0000256" key="5">
    <source>
        <dbReference type="ARBA" id="ARBA00023136"/>
    </source>
</evidence>
<dbReference type="AlphaFoldDB" id="A0A419X3V2"/>
<dbReference type="PANTHER" id="PTHR30572">
    <property type="entry name" value="MEMBRANE COMPONENT OF TRANSPORTER-RELATED"/>
    <property type="match status" value="1"/>
</dbReference>
<dbReference type="InterPro" id="IPR003838">
    <property type="entry name" value="ABC3_permease_C"/>
</dbReference>
<feature type="transmembrane region" description="Helical" evidence="6">
    <location>
        <begin position="329"/>
        <end position="347"/>
    </location>
</feature>
<protein>
    <submittedName>
        <fullName evidence="9">Putative ABC transport system permease protein</fullName>
    </submittedName>
</protein>
<feature type="transmembrane region" description="Helical" evidence="6">
    <location>
        <begin position="745"/>
        <end position="767"/>
    </location>
</feature>
<evidence type="ECO:0000313" key="9">
    <source>
        <dbReference type="EMBL" id="RKE02392.1"/>
    </source>
</evidence>
<dbReference type="PANTHER" id="PTHR30572:SF18">
    <property type="entry name" value="ABC-TYPE MACROLIDE FAMILY EXPORT SYSTEM PERMEASE COMPONENT 2"/>
    <property type="match status" value="1"/>
</dbReference>
<keyword evidence="5 6" id="KW-0472">Membrane</keyword>
<name>A0A419X3V2_9BACT</name>
<comment type="subcellular location">
    <subcellularLocation>
        <location evidence="1">Cell membrane</location>
        <topology evidence="1">Multi-pass membrane protein</topology>
    </subcellularLocation>
</comment>
<gene>
    <name evidence="9" type="ORF">BXY64_2481</name>
</gene>
<dbReference type="EMBL" id="RAPQ01000009">
    <property type="protein sequence ID" value="RKE02392.1"/>
    <property type="molecule type" value="Genomic_DNA"/>
</dbReference>
<proteinExistence type="predicted"/>
<keyword evidence="10" id="KW-1185">Reference proteome</keyword>
<feature type="domain" description="ABC3 transporter permease C-terminal" evidence="7">
    <location>
        <begin position="279"/>
        <end position="394"/>
    </location>
</feature>
<dbReference type="Proteomes" id="UP000284531">
    <property type="component" value="Unassembled WGS sequence"/>
</dbReference>
<feature type="transmembrane region" description="Helical" evidence="6">
    <location>
        <begin position="368"/>
        <end position="391"/>
    </location>
</feature>
<dbReference type="GO" id="GO:0022857">
    <property type="term" value="F:transmembrane transporter activity"/>
    <property type="evidence" value="ECO:0007669"/>
    <property type="project" value="TreeGrafter"/>
</dbReference>
<feature type="transmembrane region" description="Helical" evidence="6">
    <location>
        <begin position="271"/>
        <end position="293"/>
    </location>
</feature>
<sequence length="781" mass="88987">MFWHNIKLTLRNLYKNLTNSTINILGLSVGMATVILIMLYVQNELSYDLFNSKHERIHRMYSTYNGNSGPRCMRLTSENFSSKIPEVEEVTQVYGFDQPINYGKNRFTEFTHLYVDSNFYKVFDLEFLYGHPQKALSKLNGLVLTDECSKIIFGEINSIGKQVTINESTYTVEGIIKKLPVTSHYEFDILTTMESNPWLKDLASLEFITYVLFNKNINTELAINKSLAVYNQIIQNWFNKYGYESYGNLEPLTDIHLHSEIGNYLGDQGDIVSILVLSTLALLVLTIALINFINIMTVQYEAKMGEIGLRKAIGANRIELIKQFLGSSFLYSFVSLILGIILSEIFLNKFNNLIHRNITPEYFHNPSLLFGLIGIFVFTGFLSGVYPALYLTKFDAAEIIKGDLTKRKGSLSFTKILVIVQFTISISLISNLLIIRQQTNYLESADLGFQPNNVMGIISLSQPIRRSFPAIKEELSNIPEIQFISASDHFPGGGASGQGFYLLGQEQSSSMDCAEYRVQADYFETLGIEFKEGHSFKEGNKSDRYGIIINEAAANMINTKHVLGSKINYADTIYTIQGIVKNFHFRSLRSKITPLLFSNRCFGLYTILIKHNTKNYKELEIKIENALRKFDPSYNLNAINVEKRNRSRYHQERRTMKIAMYTSILSIIIALVGLYSLSLFMIQKRTKEIGIRKITGASITQISKLFLGLFSKWILIAFVIAIPISWICMNQWLNGFARKIDIGVLPFLISGSATLLIALLTVFYHTWKSANQNPIESLRYE</sequence>
<feature type="transmembrane region" description="Helical" evidence="6">
    <location>
        <begin position="658"/>
        <end position="682"/>
    </location>
</feature>
<evidence type="ECO:0000256" key="2">
    <source>
        <dbReference type="ARBA" id="ARBA00022475"/>
    </source>
</evidence>
<reference evidence="9 10" key="1">
    <citation type="submission" date="2018-09" db="EMBL/GenBank/DDBJ databases">
        <title>Genomic Encyclopedia of Archaeal and Bacterial Type Strains, Phase II (KMG-II): from individual species to whole genera.</title>
        <authorList>
            <person name="Goeker M."/>
        </authorList>
    </citation>
    <scope>NUCLEOTIDE SEQUENCE [LARGE SCALE GENOMIC DNA]</scope>
    <source>
        <strain evidence="9 10">DSM 21950</strain>
    </source>
</reference>
<keyword evidence="3 6" id="KW-0812">Transmembrane</keyword>
<keyword evidence="2" id="KW-1003">Cell membrane</keyword>
<dbReference type="GO" id="GO:0005886">
    <property type="term" value="C:plasma membrane"/>
    <property type="evidence" value="ECO:0007669"/>
    <property type="project" value="UniProtKB-SubCell"/>
</dbReference>
<comment type="caution">
    <text evidence="9">The sequence shown here is derived from an EMBL/GenBank/DDBJ whole genome shotgun (WGS) entry which is preliminary data.</text>
</comment>
<evidence type="ECO:0000259" key="8">
    <source>
        <dbReference type="Pfam" id="PF12704"/>
    </source>
</evidence>
<organism evidence="9 10">
    <name type="scientific">Marinifilum flexuosum</name>
    <dbReference type="NCBI Taxonomy" id="1117708"/>
    <lineage>
        <taxon>Bacteria</taxon>
        <taxon>Pseudomonadati</taxon>
        <taxon>Bacteroidota</taxon>
        <taxon>Bacteroidia</taxon>
        <taxon>Marinilabiliales</taxon>
        <taxon>Marinifilaceae</taxon>
    </lineage>
</organism>
<dbReference type="InterPro" id="IPR050250">
    <property type="entry name" value="Macrolide_Exporter_MacB"/>
</dbReference>
<evidence type="ECO:0000259" key="7">
    <source>
        <dbReference type="Pfam" id="PF02687"/>
    </source>
</evidence>
<dbReference type="InterPro" id="IPR025857">
    <property type="entry name" value="MacB_PCD"/>
</dbReference>
<dbReference type="RefSeq" id="WP_120240264.1">
    <property type="nucleotide sequence ID" value="NZ_RAPQ01000009.1"/>
</dbReference>
<feature type="domain" description="MacB-like periplasmic core" evidence="8">
    <location>
        <begin position="20"/>
        <end position="191"/>
    </location>
</feature>
<evidence type="ECO:0000256" key="4">
    <source>
        <dbReference type="ARBA" id="ARBA00022989"/>
    </source>
</evidence>
<evidence type="ECO:0000313" key="10">
    <source>
        <dbReference type="Proteomes" id="UP000284531"/>
    </source>
</evidence>
<feature type="domain" description="ABC3 transporter permease C-terminal" evidence="7">
    <location>
        <begin position="663"/>
        <end position="774"/>
    </location>
</feature>